<evidence type="ECO:0000259" key="3">
    <source>
        <dbReference type="Pfam" id="PF00437"/>
    </source>
</evidence>
<feature type="region of interest" description="Disordered" evidence="2">
    <location>
        <begin position="1"/>
        <end position="28"/>
    </location>
</feature>
<dbReference type="eggNOG" id="arCOG01057">
    <property type="taxonomic scope" value="Archaea"/>
</dbReference>
<dbReference type="AlphaFoldDB" id="S5ZDM7"/>
<dbReference type="GO" id="GO:0016887">
    <property type="term" value="F:ATP hydrolysis activity"/>
    <property type="evidence" value="ECO:0007669"/>
    <property type="project" value="InterPro"/>
</dbReference>
<feature type="compositionally biased region" description="Basic and acidic residues" evidence="2">
    <location>
        <begin position="1"/>
        <end position="12"/>
    </location>
</feature>
<evidence type="ECO:0000313" key="4">
    <source>
        <dbReference type="EMBL" id="AGT35113.1"/>
    </source>
</evidence>
<dbReference type="KEGG" id="thb:N186_03755"/>
<evidence type="ECO:0000313" key="5">
    <source>
        <dbReference type="Proteomes" id="UP000015543"/>
    </source>
</evidence>
<proteinExistence type="inferred from homology"/>
<protein>
    <recommendedName>
        <fullName evidence="3">Bacterial type II secretion system protein E domain-containing protein</fullName>
    </recommendedName>
</protein>
<feature type="region of interest" description="Disordered" evidence="2">
    <location>
        <begin position="558"/>
        <end position="592"/>
    </location>
</feature>
<dbReference type="eggNOG" id="arCOG01817">
    <property type="taxonomic scope" value="Archaea"/>
</dbReference>
<feature type="domain" description="Bacterial type II secretion system protein E" evidence="3">
    <location>
        <begin position="146"/>
        <end position="399"/>
    </location>
</feature>
<comment type="similarity">
    <text evidence="1">Belongs to the GSP E family.</text>
</comment>
<dbReference type="GeneID" id="16573396"/>
<dbReference type="Gene3D" id="3.30.450.380">
    <property type="match status" value="1"/>
</dbReference>
<dbReference type="Pfam" id="PF00437">
    <property type="entry name" value="T2SSE"/>
    <property type="match status" value="1"/>
</dbReference>
<dbReference type="EMBL" id="CP006646">
    <property type="protein sequence ID" value="AGT35113.1"/>
    <property type="molecule type" value="Genomic_DNA"/>
</dbReference>
<dbReference type="OrthoDB" id="33500at2157"/>
<feature type="compositionally biased region" description="Pro residues" evidence="2">
    <location>
        <begin position="578"/>
        <end position="592"/>
    </location>
</feature>
<keyword evidence="5" id="KW-1185">Reference proteome</keyword>
<dbReference type="InterPro" id="IPR027417">
    <property type="entry name" value="P-loop_NTPase"/>
</dbReference>
<accession>S5ZDM7</accession>
<name>S5ZDM7_9CREN</name>
<dbReference type="PATRIC" id="fig|1365176.7.peg.733"/>
<dbReference type="HOGENOM" id="CLU_005379_2_2_2"/>
<dbReference type="InterPro" id="IPR050921">
    <property type="entry name" value="T4SS_GSP_E_ATPase"/>
</dbReference>
<dbReference type="SUPFAM" id="SSF52540">
    <property type="entry name" value="P-loop containing nucleoside triphosphate hydrolases"/>
    <property type="match status" value="1"/>
</dbReference>
<reference evidence="4 5" key="1">
    <citation type="journal article" date="2013" name="Genome Announc.">
        <title>Complete Genomic Sequence of 'Thermofilum adornatus' Strain 1910bT, a Hyperthermophilic Anaerobic Organotrophic Crenarchaeon.</title>
        <authorList>
            <person name="Dominova I.N."/>
            <person name="Kublanov I.V."/>
            <person name="Podosokorskaya O.A."/>
            <person name="Derbikova K.S."/>
            <person name="Patrushev M.V."/>
            <person name="Toshchakov S.V."/>
        </authorList>
    </citation>
    <scope>NUCLEOTIDE SEQUENCE [LARGE SCALE GENOMIC DNA]</scope>
    <source>
        <strain evidence="5">1910b</strain>
    </source>
</reference>
<gene>
    <name evidence="4" type="ORF">N186_03755</name>
</gene>
<sequence length="676" mass="77013">MSTKVKEKEKNVKKGSKEKKKAAEASKEEEKVVLLPVQDTYRVIDEYWVVEPFAKVKIVEIPEAGNQRAYFVEEVQLTKTEQKALEKLIDILSVELEPPVSFDLELRQHIISEARRLAEKYRSVARGLSKESWQKVIYYIERDLVGYGPIEVLIRDYKLEDISCDGVDRAIHVWHRDYESIPTNIIFRSRDYLREFIVKLAHMSGKHISAAFPIVDAMLPGRHRLAATYGEEVSPRGSTFTIRKFREKPMSIVEMVNSGNLDSWSAAYLWLMVENRMTAMVIGATAAGKTTLLNAIANFFKPGFKIVTIEETPELNLPHENWVQLVSRESYGLGESKVGEISLYDLVRVSLRYRPDYIIVGEVRGEEAFVLFQAMSTGHGGMSTMHADSLDRAVKRLTSPPMNVSPTYIPSLNIALLSERTLLPDGKFARRVKHIWEVEDYEKYREIVRWDPVRDKHVIMSESYHIRFLAEKTGKKIEELYAEIERRRAVLEWLRLKKVFEVKDVFTVINRYYIYPEQVYEQAEKELTEMGAMPQPVKIKPTITVEVAKPPEIARPIARLPEPRPTTDTTINPAPRIATPPPAQPAPQPPTPPQLTVGISPEGITILRAIATMGGETDHESLFNFVNLPKELFSRAISELSGKRLIVPSLLYEGGKPLIGYKLTGDGEKILKTLQT</sequence>
<evidence type="ECO:0000256" key="1">
    <source>
        <dbReference type="ARBA" id="ARBA00006611"/>
    </source>
</evidence>
<dbReference type="Proteomes" id="UP000015543">
    <property type="component" value="Chromosome"/>
</dbReference>
<dbReference type="Gene3D" id="3.40.50.300">
    <property type="entry name" value="P-loop containing nucleotide triphosphate hydrolases"/>
    <property type="match status" value="1"/>
</dbReference>
<dbReference type="PANTHER" id="PTHR30486:SF6">
    <property type="entry name" value="TYPE IV PILUS RETRACTATION ATPASE PILT"/>
    <property type="match status" value="1"/>
</dbReference>
<dbReference type="InterPro" id="IPR001482">
    <property type="entry name" value="T2SS/T4SS_dom"/>
</dbReference>
<dbReference type="RefSeq" id="WP_020962418.1">
    <property type="nucleotide sequence ID" value="NC_022093.1"/>
</dbReference>
<organism evidence="4 5">
    <name type="scientific">Thermofilum adornatum</name>
    <dbReference type="NCBI Taxonomy" id="1365176"/>
    <lineage>
        <taxon>Archaea</taxon>
        <taxon>Thermoproteota</taxon>
        <taxon>Thermoprotei</taxon>
        <taxon>Thermofilales</taxon>
        <taxon>Thermofilaceae</taxon>
        <taxon>Thermofilum</taxon>
    </lineage>
</organism>
<dbReference type="CDD" id="cd01130">
    <property type="entry name" value="VirB11-like_ATPase"/>
    <property type="match status" value="1"/>
</dbReference>
<dbReference type="PANTHER" id="PTHR30486">
    <property type="entry name" value="TWITCHING MOTILITY PROTEIN PILT"/>
    <property type="match status" value="1"/>
</dbReference>
<evidence type="ECO:0000256" key="2">
    <source>
        <dbReference type="SAM" id="MobiDB-lite"/>
    </source>
</evidence>